<reference evidence="6" key="1">
    <citation type="submission" date="2022-03" db="EMBL/GenBank/DDBJ databases">
        <title>Complete genome sequence of Caldinitratiruptor microaerophilus.</title>
        <authorList>
            <person name="Mukaiyama R."/>
            <person name="Nishiyama T."/>
            <person name="Ueda K."/>
        </authorList>
    </citation>
    <scope>NUCLEOTIDE SEQUENCE</scope>
    <source>
        <strain evidence="6">JCM 16183</strain>
    </source>
</reference>
<dbReference type="CDD" id="cd02440">
    <property type="entry name" value="AdoMet_MTases"/>
    <property type="match status" value="1"/>
</dbReference>
<dbReference type="EC" id="2.1.1.-" evidence="4"/>
<proteinExistence type="inferred from homology"/>
<keyword evidence="7" id="KW-1185">Reference proteome</keyword>
<sequence>MSQTAPRPERRHPKNQLNDLTGREWLRFTRTWFVHDPPPRSREELEHPAKYPEGLVTDFLRFFTKAGEWVLDPFCGVGSTLVAAARSGRSGVGIELVPAFAAVARRRVAAEAAGTRQLVAEGDAVRLPEVLGRLRQAHPEVPARFDFTMTSPPYWDMLSKSRGGVESVHKRRAKRGLATTYSDHPDDLGNRPDYGSFLAALGEVFRHVYALTRPGRYLVVVAQNMRTPAGAVQPFAWDLVRELTERGPWVFHGERIWCQDSKPLGIWGYPKVFVPNYHHHYCLIFYKPEGGRDP</sequence>
<accession>A0AA35CIE1</accession>
<organism evidence="6 7">
    <name type="scientific">Caldinitratiruptor microaerophilus</name>
    <dbReference type="NCBI Taxonomy" id="671077"/>
    <lineage>
        <taxon>Bacteria</taxon>
        <taxon>Bacillati</taxon>
        <taxon>Bacillota</taxon>
        <taxon>Clostridia</taxon>
        <taxon>Eubacteriales</taxon>
        <taxon>Symbiobacteriaceae</taxon>
        <taxon>Caldinitratiruptor</taxon>
    </lineage>
</organism>
<keyword evidence="3" id="KW-0680">Restriction system</keyword>
<dbReference type="EMBL" id="AP025628">
    <property type="protein sequence ID" value="BDG59699.1"/>
    <property type="molecule type" value="Genomic_DNA"/>
</dbReference>
<dbReference type="PRINTS" id="PR00508">
    <property type="entry name" value="S21N4MTFRASE"/>
</dbReference>
<name>A0AA35CIE1_9FIRM</name>
<evidence type="ECO:0000256" key="1">
    <source>
        <dbReference type="ARBA" id="ARBA00022603"/>
    </source>
</evidence>
<dbReference type="KEGG" id="cmic:caldi_07890"/>
<dbReference type="AlphaFoldDB" id="A0AA35CIE1"/>
<evidence type="ECO:0000256" key="3">
    <source>
        <dbReference type="ARBA" id="ARBA00022747"/>
    </source>
</evidence>
<evidence type="ECO:0000256" key="4">
    <source>
        <dbReference type="RuleBase" id="RU362026"/>
    </source>
</evidence>
<dbReference type="SUPFAM" id="SSF53335">
    <property type="entry name" value="S-adenosyl-L-methionine-dependent methyltransferases"/>
    <property type="match status" value="2"/>
</dbReference>
<dbReference type="GO" id="GO:0008170">
    <property type="term" value="F:N-methyltransferase activity"/>
    <property type="evidence" value="ECO:0007669"/>
    <property type="project" value="InterPro"/>
</dbReference>
<dbReference type="Proteomes" id="UP001163687">
    <property type="component" value="Chromosome"/>
</dbReference>
<keyword evidence="2" id="KW-0808">Transferase</keyword>
<evidence type="ECO:0000313" key="6">
    <source>
        <dbReference type="EMBL" id="BDG59699.1"/>
    </source>
</evidence>
<evidence type="ECO:0000259" key="5">
    <source>
        <dbReference type="Pfam" id="PF01555"/>
    </source>
</evidence>
<dbReference type="InterPro" id="IPR001091">
    <property type="entry name" value="RM_Methyltransferase"/>
</dbReference>
<gene>
    <name evidence="6" type="ORF">caldi_07890</name>
</gene>
<evidence type="ECO:0000256" key="2">
    <source>
        <dbReference type="ARBA" id="ARBA00022679"/>
    </source>
</evidence>
<dbReference type="GO" id="GO:0032259">
    <property type="term" value="P:methylation"/>
    <property type="evidence" value="ECO:0007669"/>
    <property type="project" value="UniProtKB-KW"/>
</dbReference>
<dbReference type="InterPro" id="IPR002941">
    <property type="entry name" value="DNA_methylase_N4/N6"/>
</dbReference>
<dbReference type="Gene3D" id="3.40.50.150">
    <property type="entry name" value="Vaccinia Virus protein VP39"/>
    <property type="match status" value="2"/>
</dbReference>
<dbReference type="InterPro" id="IPR029063">
    <property type="entry name" value="SAM-dependent_MTases_sf"/>
</dbReference>
<dbReference type="RefSeq" id="WP_264843806.1">
    <property type="nucleotide sequence ID" value="NZ_AP025628.1"/>
</dbReference>
<keyword evidence="1 6" id="KW-0489">Methyltransferase</keyword>
<comment type="similarity">
    <text evidence="4">Belongs to the N(4)/N(6)-methyltransferase family.</text>
</comment>
<feature type="domain" description="DNA methylase N-4/N-6" evidence="5">
    <location>
        <begin position="28"/>
        <end position="103"/>
    </location>
</feature>
<evidence type="ECO:0000313" key="7">
    <source>
        <dbReference type="Proteomes" id="UP001163687"/>
    </source>
</evidence>
<dbReference type="GO" id="GO:0003677">
    <property type="term" value="F:DNA binding"/>
    <property type="evidence" value="ECO:0007669"/>
    <property type="project" value="InterPro"/>
</dbReference>
<dbReference type="GO" id="GO:0009307">
    <property type="term" value="P:DNA restriction-modification system"/>
    <property type="evidence" value="ECO:0007669"/>
    <property type="project" value="UniProtKB-KW"/>
</dbReference>
<dbReference type="Pfam" id="PF01555">
    <property type="entry name" value="N6_N4_Mtase"/>
    <property type="match status" value="1"/>
</dbReference>
<protein>
    <recommendedName>
        <fullName evidence="4">Methyltransferase</fullName>
        <ecNumber evidence="4">2.1.1.-</ecNumber>
    </recommendedName>
</protein>